<dbReference type="SUPFAM" id="SSF54427">
    <property type="entry name" value="NTF2-like"/>
    <property type="match status" value="1"/>
</dbReference>
<feature type="domain" description="RNA polymerase sigma-70 region 2" evidence="2">
    <location>
        <begin position="7"/>
        <end position="72"/>
    </location>
</feature>
<dbReference type="NCBIfam" id="TIGR02937">
    <property type="entry name" value="sigma70-ECF"/>
    <property type="match status" value="1"/>
</dbReference>
<dbReference type="SUPFAM" id="SSF88946">
    <property type="entry name" value="Sigma2 domain of RNA polymerase sigma factors"/>
    <property type="match status" value="1"/>
</dbReference>
<dbReference type="InterPro" id="IPR007627">
    <property type="entry name" value="RNA_pol_sigma70_r2"/>
</dbReference>
<dbReference type="Pfam" id="PF08281">
    <property type="entry name" value="Sigma70_r4_2"/>
    <property type="match status" value="1"/>
</dbReference>
<dbReference type="GO" id="GO:0003677">
    <property type="term" value="F:DNA binding"/>
    <property type="evidence" value="ECO:0007669"/>
    <property type="project" value="InterPro"/>
</dbReference>
<dbReference type="InterPro" id="IPR013324">
    <property type="entry name" value="RNA_pol_sigma_r3/r4-like"/>
</dbReference>
<evidence type="ECO:0000313" key="5">
    <source>
        <dbReference type="Proteomes" id="UP001165292"/>
    </source>
</evidence>
<evidence type="ECO:0000313" key="4">
    <source>
        <dbReference type="EMBL" id="MCO7544506.1"/>
    </source>
</evidence>
<comment type="subunit">
    <text evidence="1">Interacts transiently with the RNA polymerase catalytic core formed by RpoA, RpoB, RpoC and RpoZ (2 alpha, 1 beta, 1 beta' and 1 omega subunit) to form the RNA polymerase holoenzyme that can initiate transcription.</text>
</comment>
<dbReference type="PANTHER" id="PTHR30173:SF36">
    <property type="entry name" value="ECF RNA POLYMERASE SIGMA FACTOR SIGJ"/>
    <property type="match status" value="1"/>
</dbReference>
<organism evidence="4 5">
    <name type="scientific">Stutzerimonas nitrititolerans</name>
    <dbReference type="NCBI Taxonomy" id="2482751"/>
    <lineage>
        <taxon>Bacteria</taxon>
        <taxon>Pseudomonadati</taxon>
        <taxon>Pseudomonadota</taxon>
        <taxon>Gammaproteobacteria</taxon>
        <taxon>Pseudomonadales</taxon>
        <taxon>Pseudomonadaceae</taxon>
        <taxon>Stutzerimonas</taxon>
    </lineage>
</organism>
<dbReference type="PANTHER" id="PTHR30173">
    <property type="entry name" value="SIGMA 19 FACTOR"/>
    <property type="match status" value="1"/>
</dbReference>
<dbReference type="Gene3D" id="1.10.10.10">
    <property type="entry name" value="Winged helix-like DNA-binding domain superfamily/Winged helix DNA-binding domain"/>
    <property type="match status" value="1"/>
</dbReference>
<dbReference type="Proteomes" id="UP001165292">
    <property type="component" value="Unassembled WGS sequence"/>
</dbReference>
<dbReference type="InterPro" id="IPR036388">
    <property type="entry name" value="WH-like_DNA-bd_sf"/>
</dbReference>
<dbReference type="InterPro" id="IPR052704">
    <property type="entry name" value="ECF_Sigma-70_Domain"/>
</dbReference>
<dbReference type="RefSeq" id="WP_253162597.1">
    <property type="nucleotide sequence ID" value="NZ_JAMYBS010000006.1"/>
</dbReference>
<dbReference type="InterPro" id="IPR014284">
    <property type="entry name" value="RNA_pol_sigma-70_dom"/>
</dbReference>
<accession>A0AA41WFD5</accession>
<name>A0AA41WFD5_9GAMM</name>
<reference evidence="4" key="1">
    <citation type="submission" date="2022-06" db="EMBL/GenBank/DDBJ databases">
        <title>Detection of beta-lactamases in bacteria of animal origin.</title>
        <authorList>
            <person name="Mlynarcik P."/>
            <person name="Zdarska V."/>
            <person name="Chudobova H."/>
            <person name="Prochazkova P."/>
            <person name="Hricova K."/>
            <person name="Mezerova K."/>
            <person name="Bardon J."/>
            <person name="Dolejska M."/>
            <person name="Sukkar I."/>
            <person name="Kolar M."/>
        </authorList>
    </citation>
    <scope>NUCLEOTIDE SEQUENCE</scope>
    <source>
        <strain evidence="4">S 300-3</strain>
    </source>
</reference>
<evidence type="ECO:0000256" key="1">
    <source>
        <dbReference type="ARBA" id="ARBA00011344"/>
    </source>
</evidence>
<dbReference type="EMBL" id="JAMYBS010000006">
    <property type="protein sequence ID" value="MCO7544506.1"/>
    <property type="molecule type" value="Genomic_DNA"/>
</dbReference>
<proteinExistence type="predicted"/>
<dbReference type="AlphaFoldDB" id="A0AA41WFD5"/>
<feature type="domain" description="RNA polymerase sigma factor 70 region 4 type 2" evidence="3">
    <location>
        <begin position="106"/>
        <end position="157"/>
    </location>
</feature>
<sequence>MQARTDFYQTLQPRLFCLAYRLLGSRADAEDLLQDAWFKWIAADTDTIRDGEAWLVTVVTRLGIDQLRRRRARREEYLGPWLPEPLLGSTDNEAERLMDVGADISMAFLVALERLGAEERAALLLRDVLDRSYEQIAETLGKSPAACRQIISRTRRRVRDERPRFTVDHAAHRRLVERFAATLLDPDGMAFAELLAEDVSWMADGGGQASAASKVLHGVRASVRLAVGIARRAAGQWHTRIAWINGEPGVLVLHGERIHAAMTLVSDGQHIRRIYSVVNPHKLPQASRDVVH</sequence>
<dbReference type="GO" id="GO:0006352">
    <property type="term" value="P:DNA-templated transcription initiation"/>
    <property type="evidence" value="ECO:0007669"/>
    <property type="project" value="InterPro"/>
</dbReference>
<dbReference type="Gene3D" id="1.10.1740.10">
    <property type="match status" value="1"/>
</dbReference>
<evidence type="ECO:0000259" key="3">
    <source>
        <dbReference type="Pfam" id="PF08281"/>
    </source>
</evidence>
<dbReference type="InterPro" id="IPR032710">
    <property type="entry name" value="NTF2-like_dom_sf"/>
</dbReference>
<gene>
    <name evidence="4" type="primary">sigJ</name>
    <name evidence="4" type="ORF">NJF43_07015</name>
</gene>
<dbReference type="InterPro" id="IPR013249">
    <property type="entry name" value="RNA_pol_sigma70_r4_t2"/>
</dbReference>
<dbReference type="InterPro" id="IPR013325">
    <property type="entry name" value="RNA_pol_sigma_r2"/>
</dbReference>
<dbReference type="Pfam" id="PF04542">
    <property type="entry name" value="Sigma70_r2"/>
    <property type="match status" value="1"/>
</dbReference>
<dbReference type="GO" id="GO:0016987">
    <property type="term" value="F:sigma factor activity"/>
    <property type="evidence" value="ECO:0007669"/>
    <property type="project" value="InterPro"/>
</dbReference>
<dbReference type="SUPFAM" id="SSF88659">
    <property type="entry name" value="Sigma3 and sigma4 domains of RNA polymerase sigma factors"/>
    <property type="match status" value="1"/>
</dbReference>
<protein>
    <submittedName>
        <fullName evidence="4">RNA polymerase sigma factor SigJ</fullName>
    </submittedName>
</protein>
<dbReference type="NCBIfam" id="NF007214">
    <property type="entry name" value="PRK09636.1"/>
    <property type="match status" value="1"/>
</dbReference>
<comment type="caution">
    <text evidence="4">The sequence shown here is derived from an EMBL/GenBank/DDBJ whole genome shotgun (WGS) entry which is preliminary data.</text>
</comment>
<evidence type="ECO:0000259" key="2">
    <source>
        <dbReference type="Pfam" id="PF04542"/>
    </source>
</evidence>